<evidence type="ECO:0000313" key="9">
    <source>
        <dbReference type="Proteomes" id="UP001430848"/>
    </source>
</evidence>
<keyword evidence="5 7" id="KW-0408">Iron</keyword>
<evidence type="ECO:0000256" key="2">
    <source>
        <dbReference type="ARBA" id="ARBA00010617"/>
    </source>
</evidence>
<dbReference type="Gene3D" id="1.10.630.10">
    <property type="entry name" value="Cytochrome P450"/>
    <property type="match status" value="1"/>
</dbReference>
<keyword evidence="3 7" id="KW-0479">Metal-binding</keyword>
<dbReference type="InterPro" id="IPR017972">
    <property type="entry name" value="Cyt_P450_CS"/>
</dbReference>
<dbReference type="CDD" id="cd11041">
    <property type="entry name" value="CYP503A1-like"/>
    <property type="match status" value="1"/>
</dbReference>
<dbReference type="Pfam" id="PF00067">
    <property type="entry name" value="p450"/>
    <property type="match status" value="1"/>
</dbReference>
<keyword evidence="9" id="KW-1185">Reference proteome</keyword>
<dbReference type="PANTHER" id="PTHR46206">
    <property type="entry name" value="CYTOCHROME P450"/>
    <property type="match status" value="1"/>
</dbReference>
<evidence type="ECO:0000313" key="8">
    <source>
        <dbReference type="EMBL" id="KAK7720677.1"/>
    </source>
</evidence>
<dbReference type="InterPro" id="IPR036396">
    <property type="entry name" value="Cyt_P450_sf"/>
</dbReference>
<dbReference type="EMBL" id="JAKNSF020000073">
    <property type="protein sequence ID" value="KAK7720677.1"/>
    <property type="molecule type" value="Genomic_DNA"/>
</dbReference>
<evidence type="ECO:0008006" key="10">
    <source>
        <dbReference type="Google" id="ProtNLM"/>
    </source>
</evidence>
<comment type="similarity">
    <text evidence="2 7">Belongs to the cytochrome P450 family.</text>
</comment>
<keyword evidence="4 7" id="KW-0560">Oxidoreductase</keyword>
<evidence type="ECO:0000256" key="5">
    <source>
        <dbReference type="ARBA" id="ARBA00023004"/>
    </source>
</evidence>
<dbReference type="PRINTS" id="PR00465">
    <property type="entry name" value="EP450IV"/>
</dbReference>
<sequence length="217" mass="25151">MIHRVQAESLQDILDFYIDWLMVQTIFELAARPEYVLPLREEIRTCVEEQGGFTKDGLNAMHKLDSFIREAQRWNPLDAGSMARRVMKPFTFKNGVHLRQGDWIFTPNSPLLEEDRFYDDASRFDGFRFARMREDPRLKLSCALTSTSEYNLQFGDGKHTCPGRFMASDEIKLMIAFFVMNYDVAFENMGSRPPNVTIGKFIFPDTGANVWVRPAKT</sequence>
<dbReference type="SUPFAM" id="SSF48264">
    <property type="entry name" value="Cytochrome P450"/>
    <property type="match status" value="1"/>
</dbReference>
<keyword evidence="7" id="KW-0349">Heme</keyword>
<organism evidence="8 9">
    <name type="scientific">Diaporthe eres</name>
    <name type="common">Phomopsis oblonga</name>
    <dbReference type="NCBI Taxonomy" id="83184"/>
    <lineage>
        <taxon>Eukaryota</taxon>
        <taxon>Fungi</taxon>
        <taxon>Dikarya</taxon>
        <taxon>Ascomycota</taxon>
        <taxon>Pezizomycotina</taxon>
        <taxon>Sordariomycetes</taxon>
        <taxon>Sordariomycetidae</taxon>
        <taxon>Diaporthales</taxon>
        <taxon>Diaporthaceae</taxon>
        <taxon>Diaporthe</taxon>
        <taxon>Diaporthe eres species complex</taxon>
    </lineage>
</organism>
<accession>A0ABR1NYX8</accession>
<evidence type="ECO:0000256" key="3">
    <source>
        <dbReference type="ARBA" id="ARBA00022723"/>
    </source>
</evidence>
<reference evidence="8 9" key="1">
    <citation type="submission" date="2024-02" db="EMBL/GenBank/DDBJ databases">
        <title>De novo assembly and annotation of 12 fungi associated with fruit tree decline syndrome in Ontario, Canada.</title>
        <authorList>
            <person name="Sulman M."/>
            <person name="Ellouze W."/>
            <person name="Ilyukhin E."/>
        </authorList>
    </citation>
    <scope>NUCLEOTIDE SEQUENCE [LARGE SCALE GENOMIC DNA]</scope>
    <source>
        <strain evidence="8 9">M169</strain>
    </source>
</reference>
<evidence type="ECO:0000256" key="1">
    <source>
        <dbReference type="ARBA" id="ARBA00001971"/>
    </source>
</evidence>
<gene>
    <name evidence="8" type="ORF">SLS63_009671</name>
</gene>
<proteinExistence type="inferred from homology"/>
<evidence type="ECO:0000256" key="6">
    <source>
        <dbReference type="ARBA" id="ARBA00023033"/>
    </source>
</evidence>
<dbReference type="InterPro" id="IPR002403">
    <property type="entry name" value="Cyt_P450_E_grp-IV"/>
</dbReference>
<name>A0ABR1NYX8_DIAER</name>
<keyword evidence="6 7" id="KW-0503">Monooxygenase</keyword>
<protein>
    <recommendedName>
        <fullName evidence="10">Cytochrome P450</fullName>
    </recommendedName>
</protein>
<dbReference type="InterPro" id="IPR001128">
    <property type="entry name" value="Cyt_P450"/>
</dbReference>
<evidence type="ECO:0000256" key="7">
    <source>
        <dbReference type="RuleBase" id="RU000461"/>
    </source>
</evidence>
<dbReference type="Proteomes" id="UP001430848">
    <property type="component" value="Unassembled WGS sequence"/>
</dbReference>
<dbReference type="PROSITE" id="PS00086">
    <property type="entry name" value="CYTOCHROME_P450"/>
    <property type="match status" value="1"/>
</dbReference>
<comment type="caution">
    <text evidence="8">The sequence shown here is derived from an EMBL/GenBank/DDBJ whole genome shotgun (WGS) entry which is preliminary data.</text>
</comment>
<comment type="cofactor">
    <cofactor evidence="1">
        <name>heme</name>
        <dbReference type="ChEBI" id="CHEBI:30413"/>
    </cofactor>
</comment>
<evidence type="ECO:0000256" key="4">
    <source>
        <dbReference type="ARBA" id="ARBA00023002"/>
    </source>
</evidence>